<dbReference type="Gene3D" id="3.30.200.20">
    <property type="entry name" value="Phosphorylase Kinase, domain 1"/>
    <property type="match status" value="1"/>
</dbReference>
<evidence type="ECO:0000313" key="22">
    <source>
        <dbReference type="EMBL" id="KAK9150682.1"/>
    </source>
</evidence>
<evidence type="ECO:0000256" key="1">
    <source>
        <dbReference type="ARBA" id="ARBA00004479"/>
    </source>
</evidence>
<evidence type="ECO:0000256" key="11">
    <source>
        <dbReference type="ARBA" id="ARBA00022777"/>
    </source>
</evidence>
<dbReference type="Pfam" id="PF07714">
    <property type="entry name" value="PK_Tyr_Ser-Thr"/>
    <property type="match status" value="1"/>
</dbReference>
<dbReference type="Gene3D" id="3.80.10.10">
    <property type="entry name" value="Ribonuclease Inhibitor"/>
    <property type="match status" value="3"/>
</dbReference>
<dbReference type="GO" id="GO:0004674">
    <property type="term" value="F:protein serine/threonine kinase activity"/>
    <property type="evidence" value="ECO:0007669"/>
    <property type="project" value="UniProtKB-KW"/>
</dbReference>
<keyword evidence="3" id="KW-0723">Serine/threonine-protein kinase</keyword>
<evidence type="ECO:0000256" key="14">
    <source>
        <dbReference type="ARBA" id="ARBA00023136"/>
    </source>
</evidence>
<keyword evidence="14 19" id="KW-0472">Membrane</keyword>
<dbReference type="PROSITE" id="PS50011">
    <property type="entry name" value="PROTEIN_KINASE_DOM"/>
    <property type="match status" value="1"/>
</dbReference>
<evidence type="ECO:0000313" key="23">
    <source>
        <dbReference type="Proteomes" id="UP001420932"/>
    </source>
</evidence>
<dbReference type="PROSITE" id="PS00108">
    <property type="entry name" value="PROTEIN_KINASE_ST"/>
    <property type="match status" value="1"/>
</dbReference>
<keyword evidence="11" id="KW-0418">Kinase</keyword>
<evidence type="ECO:0000256" key="15">
    <source>
        <dbReference type="ARBA" id="ARBA00023170"/>
    </source>
</evidence>
<feature type="signal peptide" evidence="20">
    <location>
        <begin position="1"/>
        <end position="23"/>
    </location>
</feature>
<gene>
    <name evidence="22" type="ORF">Syun_008991</name>
</gene>
<evidence type="ECO:0000256" key="7">
    <source>
        <dbReference type="ARBA" id="ARBA00022692"/>
    </source>
</evidence>
<dbReference type="InterPro" id="IPR032675">
    <property type="entry name" value="LRR_dom_sf"/>
</dbReference>
<evidence type="ECO:0000256" key="20">
    <source>
        <dbReference type="SAM" id="SignalP"/>
    </source>
</evidence>
<evidence type="ECO:0000256" key="2">
    <source>
        <dbReference type="ARBA" id="ARBA00012513"/>
    </source>
</evidence>
<keyword evidence="6" id="KW-0808">Transferase</keyword>
<evidence type="ECO:0000256" key="16">
    <source>
        <dbReference type="ARBA" id="ARBA00023180"/>
    </source>
</evidence>
<dbReference type="PANTHER" id="PTHR48006:SF72">
    <property type="entry name" value="LRR RECEPTOR-LIKE SERINE_THREONINE-PROTEIN KINASE RFK1-RELATED"/>
    <property type="match status" value="1"/>
</dbReference>
<dbReference type="GO" id="GO:0005524">
    <property type="term" value="F:ATP binding"/>
    <property type="evidence" value="ECO:0007669"/>
    <property type="project" value="UniProtKB-KW"/>
</dbReference>
<proteinExistence type="predicted"/>
<organism evidence="22 23">
    <name type="scientific">Stephania yunnanensis</name>
    <dbReference type="NCBI Taxonomy" id="152371"/>
    <lineage>
        <taxon>Eukaryota</taxon>
        <taxon>Viridiplantae</taxon>
        <taxon>Streptophyta</taxon>
        <taxon>Embryophyta</taxon>
        <taxon>Tracheophyta</taxon>
        <taxon>Spermatophyta</taxon>
        <taxon>Magnoliopsida</taxon>
        <taxon>Ranunculales</taxon>
        <taxon>Menispermaceae</taxon>
        <taxon>Menispermoideae</taxon>
        <taxon>Cissampelideae</taxon>
        <taxon>Stephania</taxon>
    </lineage>
</organism>
<dbReference type="FunFam" id="2.60.120.430:FF:000004">
    <property type="entry name" value="Putative leucine-rich repeat receptor-like serine/threonine-protein kinase"/>
    <property type="match status" value="1"/>
</dbReference>
<dbReference type="FunFam" id="3.80.10.10:FF:000452">
    <property type="entry name" value="Probable LRR receptor-like serine/threonine-protein kinase RFK1"/>
    <property type="match status" value="1"/>
</dbReference>
<comment type="subcellular location">
    <subcellularLocation>
        <location evidence="1">Membrane</location>
        <topology evidence="1">Single-pass type I membrane protein</topology>
    </subcellularLocation>
</comment>
<dbReference type="Gene3D" id="2.60.120.430">
    <property type="entry name" value="Galactose-binding lectin"/>
    <property type="match status" value="1"/>
</dbReference>
<dbReference type="SUPFAM" id="SSF52058">
    <property type="entry name" value="L domain-like"/>
    <property type="match status" value="1"/>
</dbReference>
<evidence type="ECO:0000256" key="3">
    <source>
        <dbReference type="ARBA" id="ARBA00022527"/>
    </source>
</evidence>
<keyword evidence="16" id="KW-0325">Glycoprotein</keyword>
<evidence type="ECO:0000256" key="19">
    <source>
        <dbReference type="SAM" id="Phobius"/>
    </source>
</evidence>
<dbReference type="InterPro" id="IPR008271">
    <property type="entry name" value="Ser/Thr_kinase_AS"/>
</dbReference>
<sequence>MFLKGSFALFIVLVLNYSQKLQCDENPMLPQEEKDALIQIGKTLGKRSWNPNADPCKNWSTTIIDEKSSYADNVTCDCTYNNNGVCHVTRIYLKSQNLPGTLPPELIRLPYLQSLDLSRNYLNGSLPPQWNFTQLKYISLFANRLSGGIPKEWEKMSNLTYLSLENNQLNGSVPPELGNLLKLESLTLSSNIFSGKLPTTFSRLTNMKDFRISDNNFDGTLPIFIKKWSHLDRLVMQASGLKGPIDDSFFSNLENLTSLTISDINGTESKFPMLKTMKRIKTLILRNCDISDELPQYLFQMDDLKTLDISFNKLKGGLLMNKPSKSLKYLYLSGNFLNGSFPTWTSTNKIQVDLSYNNFTEAGSSQSSCSQIQEKSFSCWKCTKYSSSLYINCGGGEVNVGKVTYQRDEDAVSAATVSSHGDWGISNTGNFMDDNTESDKYIVASDNGVLPMNAPDSILYNTSRLSPLSLTYYFCLINGSYNVTLRFAEIVFKNSTTFESLGKRIFDIYIQGQLYMKDFNIKDGAGGFGIHFVTKPIQVNVTQNRLDIRFYWNGKGTTGIPSRGNYGPLISAISVDPNFKVKNGLSSAAIAGIVVSVACLILFCVAILGWKVYVGVQKTMDRDLRGLDLQTGSFTLRQIIAATNNFDSANKIGEGGFGPVYKGLLADGTVIAVKQLSSRSKQGNREFVNEIGMISGLQHPNLVKLYGCCIERNHLLLIYEYMENNSLARALFGAEDCQLRLDWPTRQKICVGIARGLAFLHEESLLKIVHRDIKGTNILLDKDLNPKISDFGLAKLDEEENTHISTRVAGTIGYMAPEYALWGYLTDKADVYSFGVVALEIVSGRSNMNYRPTEKVVCLLDWAFILQQKGSVMELVDPKLGSDFNKEEVERMIQISLLCANASPTLRPAMSIVVSMLEGQTAVQTIPSDPSILDKDTRFQVIRDQQQRMHMRDLVDNQTIASSSDGAWIGSSSTSAQDLYQINPFSESYTQDLYQINPFSETHTNDDSVSLVRKSS</sequence>
<keyword evidence="4" id="KW-0597">Phosphoprotein</keyword>
<evidence type="ECO:0000256" key="8">
    <source>
        <dbReference type="ARBA" id="ARBA00022729"/>
    </source>
</evidence>
<comment type="catalytic activity">
    <reaction evidence="17">
        <text>L-threonyl-[protein] + ATP = O-phospho-L-threonyl-[protein] + ADP + H(+)</text>
        <dbReference type="Rhea" id="RHEA:46608"/>
        <dbReference type="Rhea" id="RHEA-COMP:11060"/>
        <dbReference type="Rhea" id="RHEA-COMP:11605"/>
        <dbReference type="ChEBI" id="CHEBI:15378"/>
        <dbReference type="ChEBI" id="CHEBI:30013"/>
        <dbReference type="ChEBI" id="CHEBI:30616"/>
        <dbReference type="ChEBI" id="CHEBI:61977"/>
        <dbReference type="ChEBI" id="CHEBI:456216"/>
        <dbReference type="EC" id="2.7.11.1"/>
    </reaction>
</comment>
<protein>
    <recommendedName>
        <fullName evidence="2">non-specific serine/threonine protein kinase</fullName>
        <ecNumber evidence="2">2.7.11.1</ecNumber>
    </recommendedName>
</protein>
<dbReference type="InterPro" id="IPR011009">
    <property type="entry name" value="Kinase-like_dom_sf"/>
</dbReference>
<evidence type="ECO:0000256" key="17">
    <source>
        <dbReference type="ARBA" id="ARBA00047899"/>
    </source>
</evidence>
<keyword evidence="10" id="KW-0547">Nucleotide-binding</keyword>
<dbReference type="SUPFAM" id="SSF56112">
    <property type="entry name" value="Protein kinase-like (PK-like)"/>
    <property type="match status" value="1"/>
</dbReference>
<dbReference type="GO" id="GO:0016020">
    <property type="term" value="C:membrane"/>
    <property type="evidence" value="ECO:0007669"/>
    <property type="project" value="UniProtKB-SubCell"/>
</dbReference>
<evidence type="ECO:0000256" key="18">
    <source>
        <dbReference type="ARBA" id="ARBA00048679"/>
    </source>
</evidence>
<dbReference type="InterPro" id="IPR021720">
    <property type="entry name" value="Malectin_dom"/>
</dbReference>
<dbReference type="InterPro" id="IPR051824">
    <property type="entry name" value="LRR_Rcpt-Like_S/T_Kinase"/>
</dbReference>
<dbReference type="FunFam" id="3.30.200.20:FF:000217">
    <property type="entry name" value="probable LRR receptor-like serine/threonine-protein kinase At1g53430"/>
    <property type="match status" value="1"/>
</dbReference>
<evidence type="ECO:0000259" key="21">
    <source>
        <dbReference type="PROSITE" id="PS50011"/>
    </source>
</evidence>
<comment type="caution">
    <text evidence="22">The sequence shown here is derived from an EMBL/GenBank/DDBJ whole genome shotgun (WGS) entry which is preliminary data.</text>
</comment>
<dbReference type="FunFam" id="1.10.510.10:FF:000044">
    <property type="entry name" value="Putative LRR receptor-like serine/threonine-protein kinase"/>
    <property type="match status" value="1"/>
</dbReference>
<dbReference type="Pfam" id="PF25013">
    <property type="entry name" value="LRR_Zer-1"/>
    <property type="match status" value="1"/>
</dbReference>
<dbReference type="InterPro" id="IPR001245">
    <property type="entry name" value="Ser-Thr/Tyr_kinase_cat_dom"/>
</dbReference>
<keyword evidence="7 19" id="KW-0812">Transmembrane</keyword>
<evidence type="ECO:0000256" key="9">
    <source>
        <dbReference type="ARBA" id="ARBA00022737"/>
    </source>
</evidence>
<dbReference type="Pfam" id="PF00560">
    <property type="entry name" value="LRR_1"/>
    <property type="match status" value="3"/>
</dbReference>
<dbReference type="Pfam" id="PF11721">
    <property type="entry name" value="Malectin"/>
    <property type="match status" value="1"/>
</dbReference>
<dbReference type="EC" id="2.7.11.1" evidence="2"/>
<reference evidence="22 23" key="1">
    <citation type="submission" date="2024-01" db="EMBL/GenBank/DDBJ databases">
        <title>Genome assemblies of Stephania.</title>
        <authorList>
            <person name="Yang L."/>
        </authorList>
    </citation>
    <scope>NUCLEOTIDE SEQUENCE [LARGE SCALE GENOMIC DNA]</scope>
    <source>
        <strain evidence="22">YNDBR</strain>
        <tissue evidence="22">Leaf</tissue>
    </source>
</reference>
<dbReference type="InterPro" id="IPR001611">
    <property type="entry name" value="Leu-rich_rpt"/>
</dbReference>
<dbReference type="AlphaFoldDB" id="A0AAP0PNM5"/>
<comment type="catalytic activity">
    <reaction evidence="18">
        <text>L-seryl-[protein] + ATP = O-phospho-L-seryl-[protein] + ADP + H(+)</text>
        <dbReference type="Rhea" id="RHEA:17989"/>
        <dbReference type="Rhea" id="RHEA-COMP:9863"/>
        <dbReference type="Rhea" id="RHEA-COMP:11604"/>
        <dbReference type="ChEBI" id="CHEBI:15378"/>
        <dbReference type="ChEBI" id="CHEBI:29999"/>
        <dbReference type="ChEBI" id="CHEBI:30616"/>
        <dbReference type="ChEBI" id="CHEBI:83421"/>
        <dbReference type="ChEBI" id="CHEBI:456216"/>
        <dbReference type="EC" id="2.7.11.1"/>
    </reaction>
</comment>
<dbReference type="Proteomes" id="UP001420932">
    <property type="component" value="Unassembled WGS sequence"/>
</dbReference>
<evidence type="ECO:0000256" key="4">
    <source>
        <dbReference type="ARBA" id="ARBA00022553"/>
    </source>
</evidence>
<keyword evidence="12" id="KW-0067">ATP-binding</keyword>
<evidence type="ECO:0000256" key="12">
    <source>
        <dbReference type="ARBA" id="ARBA00022840"/>
    </source>
</evidence>
<feature type="transmembrane region" description="Helical" evidence="19">
    <location>
        <begin position="588"/>
        <end position="610"/>
    </location>
</feature>
<dbReference type="InterPro" id="IPR056845">
    <property type="entry name" value="LRR_Zer-1"/>
</dbReference>
<feature type="domain" description="Protein kinase" evidence="21">
    <location>
        <begin position="646"/>
        <end position="923"/>
    </location>
</feature>
<dbReference type="EMBL" id="JBBNAF010000004">
    <property type="protein sequence ID" value="KAK9150682.1"/>
    <property type="molecule type" value="Genomic_DNA"/>
</dbReference>
<dbReference type="InterPro" id="IPR000719">
    <property type="entry name" value="Prot_kinase_dom"/>
</dbReference>
<dbReference type="PANTHER" id="PTHR48006">
    <property type="entry name" value="LEUCINE-RICH REPEAT-CONTAINING PROTEIN DDB_G0281931-RELATED"/>
    <property type="match status" value="1"/>
</dbReference>
<evidence type="ECO:0000256" key="10">
    <source>
        <dbReference type="ARBA" id="ARBA00022741"/>
    </source>
</evidence>
<evidence type="ECO:0000256" key="5">
    <source>
        <dbReference type="ARBA" id="ARBA00022614"/>
    </source>
</evidence>
<keyword evidence="23" id="KW-1185">Reference proteome</keyword>
<evidence type="ECO:0000256" key="6">
    <source>
        <dbReference type="ARBA" id="ARBA00022679"/>
    </source>
</evidence>
<keyword evidence="5" id="KW-0433">Leucine-rich repeat</keyword>
<keyword evidence="8 20" id="KW-0732">Signal</keyword>
<dbReference type="CDD" id="cd14066">
    <property type="entry name" value="STKc_IRAK"/>
    <property type="match status" value="1"/>
</dbReference>
<feature type="chain" id="PRO_5043014709" description="non-specific serine/threonine protein kinase" evidence="20">
    <location>
        <begin position="24"/>
        <end position="1016"/>
    </location>
</feature>
<dbReference type="SMART" id="SM00220">
    <property type="entry name" value="S_TKc"/>
    <property type="match status" value="1"/>
</dbReference>
<dbReference type="Gene3D" id="1.10.510.10">
    <property type="entry name" value="Transferase(Phosphotransferase) domain 1"/>
    <property type="match status" value="1"/>
</dbReference>
<keyword evidence="13 19" id="KW-1133">Transmembrane helix</keyword>
<keyword evidence="9" id="KW-0677">Repeat</keyword>
<name>A0AAP0PNM5_9MAGN</name>
<evidence type="ECO:0000256" key="13">
    <source>
        <dbReference type="ARBA" id="ARBA00022989"/>
    </source>
</evidence>
<keyword evidence="15" id="KW-0675">Receptor</keyword>
<accession>A0AAP0PNM5</accession>